<dbReference type="PANTHER" id="PTHR45663:SF11">
    <property type="entry name" value="GEO12009P1"/>
    <property type="match status" value="1"/>
</dbReference>
<reference evidence="9" key="1">
    <citation type="submission" date="2020-05" db="EMBL/GenBank/DDBJ databases">
        <authorList>
            <person name="Chiriac C."/>
            <person name="Salcher M."/>
            <person name="Ghai R."/>
            <person name="Kavagutti S V."/>
        </authorList>
    </citation>
    <scope>NUCLEOTIDE SEQUENCE</scope>
</reference>
<gene>
    <name evidence="7" type="ORF">UFOPK2656_00569</name>
    <name evidence="8" type="ORF">UFOPK3099_00082</name>
    <name evidence="9" type="ORF">UFOPK3267_00600</name>
    <name evidence="10" type="ORF">UFOPK3651_00607</name>
    <name evidence="11" type="ORF">UFOPK3931_00773</name>
    <name evidence="6" type="ORF">UFOPK4189_00567</name>
</gene>
<dbReference type="Pfam" id="PF00085">
    <property type="entry name" value="Thioredoxin"/>
    <property type="match status" value="1"/>
</dbReference>
<dbReference type="InterPro" id="IPR036249">
    <property type="entry name" value="Thioredoxin-like_sf"/>
</dbReference>
<keyword evidence="4" id="KW-0676">Redox-active center</keyword>
<keyword evidence="1" id="KW-0813">Transport</keyword>
<evidence type="ECO:0000256" key="2">
    <source>
        <dbReference type="ARBA" id="ARBA00022982"/>
    </source>
</evidence>
<evidence type="ECO:0000256" key="1">
    <source>
        <dbReference type="ARBA" id="ARBA00022448"/>
    </source>
</evidence>
<evidence type="ECO:0000313" key="7">
    <source>
        <dbReference type="EMBL" id="CAB4709435.1"/>
    </source>
</evidence>
<proteinExistence type="predicted"/>
<dbReference type="EMBL" id="CAEZYF010000003">
    <property type="protein sequence ID" value="CAB4709435.1"/>
    <property type="molecule type" value="Genomic_DNA"/>
</dbReference>
<keyword evidence="3" id="KW-1015">Disulfide bond</keyword>
<evidence type="ECO:0000259" key="5">
    <source>
        <dbReference type="PROSITE" id="PS51352"/>
    </source>
</evidence>
<feature type="domain" description="Thioredoxin" evidence="5">
    <location>
        <begin position="1"/>
        <end position="108"/>
    </location>
</feature>
<organism evidence="9">
    <name type="scientific">freshwater metagenome</name>
    <dbReference type="NCBI Taxonomy" id="449393"/>
    <lineage>
        <taxon>unclassified sequences</taxon>
        <taxon>metagenomes</taxon>
        <taxon>ecological metagenomes</taxon>
    </lineage>
</organism>
<accession>A0A6J7BQL2</accession>
<dbReference type="EMBL" id="CAFBIY010000022">
    <property type="protein sequence ID" value="CAB4848007.1"/>
    <property type="molecule type" value="Genomic_DNA"/>
</dbReference>
<dbReference type="PROSITE" id="PS51352">
    <property type="entry name" value="THIOREDOXIN_2"/>
    <property type="match status" value="1"/>
</dbReference>
<evidence type="ECO:0000313" key="10">
    <source>
        <dbReference type="EMBL" id="CAB4917105.1"/>
    </source>
</evidence>
<dbReference type="EMBL" id="CAFBOL010000013">
    <property type="protein sequence ID" value="CAB4980492.1"/>
    <property type="molecule type" value="Genomic_DNA"/>
</dbReference>
<protein>
    <submittedName>
        <fullName evidence="9">Unannotated protein</fullName>
    </submittedName>
</protein>
<dbReference type="GO" id="GO:0015035">
    <property type="term" value="F:protein-disulfide reductase activity"/>
    <property type="evidence" value="ECO:0007669"/>
    <property type="project" value="InterPro"/>
</dbReference>
<dbReference type="Gene3D" id="3.40.30.10">
    <property type="entry name" value="Glutaredoxin"/>
    <property type="match status" value="1"/>
</dbReference>
<sequence>MADGIVILTTSTFDETVASSEQPIVVDFWAEWCGPCKLIAPILGEIAAEQPGITIAKVNVDENPDIAMRYNVMSIPTLLVFDKGDVRKRLVGAKGKGQLLQELNEFLPTSR</sequence>
<dbReference type="InterPro" id="IPR005746">
    <property type="entry name" value="Thioredoxin"/>
</dbReference>
<dbReference type="SUPFAM" id="SSF52833">
    <property type="entry name" value="Thioredoxin-like"/>
    <property type="match status" value="1"/>
</dbReference>
<keyword evidence="2" id="KW-0249">Electron transport</keyword>
<dbReference type="PRINTS" id="PR00421">
    <property type="entry name" value="THIOREDOXIN"/>
</dbReference>
<dbReference type="PANTHER" id="PTHR45663">
    <property type="entry name" value="GEO12009P1"/>
    <property type="match status" value="1"/>
</dbReference>
<name>A0A6J7BQL2_9ZZZZ</name>
<dbReference type="CDD" id="cd02947">
    <property type="entry name" value="TRX_family"/>
    <property type="match status" value="1"/>
</dbReference>
<dbReference type="EMBL" id="CAESGF010000003">
    <property type="protein sequence ID" value="CAB4362785.1"/>
    <property type="molecule type" value="Genomic_DNA"/>
</dbReference>
<evidence type="ECO:0000313" key="6">
    <source>
        <dbReference type="EMBL" id="CAB4362785.1"/>
    </source>
</evidence>
<evidence type="ECO:0000313" key="9">
    <source>
        <dbReference type="EMBL" id="CAB4848007.1"/>
    </source>
</evidence>
<dbReference type="EMBL" id="CAFBMT010000003">
    <property type="protein sequence ID" value="CAB4917105.1"/>
    <property type="molecule type" value="Genomic_DNA"/>
</dbReference>
<evidence type="ECO:0000313" key="11">
    <source>
        <dbReference type="EMBL" id="CAB4980492.1"/>
    </source>
</evidence>
<dbReference type="NCBIfam" id="TIGR01068">
    <property type="entry name" value="thioredoxin"/>
    <property type="match status" value="1"/>
</dbReference>
<dbReference type="InterPro" id="IPR013766">
    <property type="entry name" value="Thioredoxin_domain"/>
</dbReference>
<dbReference type="PIRSF" id="PIRSF000077">
    <property type="entry name" value="Thioredoxin"/>
    <property type="match status" value="1"/>
</dbReference>
<dbReference type="FunFam" id="3.40.30.10:FF:000001">
    <property type="entry name" value="Thioredoxin"/>
    <property type="match status" value="1"/>
</dbReference>
<evidence type="ECO:0000256" key="4">
    <source>
        <dbReference type="ARBA" id="ARBA00023284"/>
    </source>
</evidence>
<dbReference type="EMBL" id="CAFAAV010000003">
    <property type="protein sequence ID" value="CAB4800362.1"/>
    <property type="molecule type" value="Genomic_DNA"/>
</dbReference>
<dbReference type="InterPro" id="IPR017937">
    <property type="entry name" value="Thioredoxin_CS"/>
</dbReference>
<evidence type="ECO:0000313" key="8">
    <source>
        <dbReference type="EMBL" id="CAB4800362.1"/>
    </source>
</evidence>
<dbReference type="GO" id="GO:0005829">
    <property type="term" value="C:cytosol"/>
    <property type="evidence" value="ECO:0007669"/>
    <property type="project" value="TreeGrafter"/>
</dbReference>
<dbReference type="GO" id="GO:0045454">
    <property type="term" value="P:cell redox homeostasis"/>
    <property type="evidence" value="ECO:0007669"/>
    <property type="project" value="TreeGrafter"/>
</dbReference>
<evidence type="ECO:0000256" key="3">
    <source>
        <dbReference type="ARBA" id="ARBA00023157"/>
    </source>
</evidence>
<dbReference type="AlphaFoldDB" id="A0A6J7BQL2"/>
<dbReference type="PROSITE" id="PS00194">
    <property type="entry name" value="THIOREDOXIN_1"/>
    <property type="match status" value="1"/>
</dbReference>